<reference evidence="1 2" key="1">
    <citation type="submission" date="2024-01" db="EMBL/GenBank/DDBJ databases">
        <title>The complete chloroplast genome sequence of Lithospermum erythrorhizon: insights into the phylogenetic relationship among Boraginaceae species and the maternal lineages of purple gromwells.</title>
        <authorList>
            <person name="Okada T."/>
            <person name="Watanabe K."/>
        </authorList>
    </citation>
    <scope>NUCLEOTIDE SEQUENCE [LARGE SCALE GENOMIC DNA]</scope>
</reference>
<protein>
    <submittedName>
        <fullName evidence="1">Uncharacterized protein</fullName>
    </submittedName>
</protein>
<dbReference type="AlphaFoldDB" id="A0AAV3QYF9"/>
<gene>
    <name evidence="1" type="ORF">LIER_23078</name>
</gene>
<evidence type="ECO:0000313" key="2">
    <source>
        <dbReference type="Proteomes" id="UP001454036"/>
    </source>
</evidence>
<keyword evidence="2" id="KW-1185">Reference proteome</keyword>
<evidence type="ECO:0000313" key="1">
    <source>
        <dbReference type="EMBL" id="GAA0168341.1"/>
    </source>
</evidence>
<accession>A0AAV3QYF9</accession>
<proteinExistence type="predicted"/>
<comment type="caution">
    <text evidence="1">The sequence shown here is derived from an EMBL/GenBank/DDBJ whole genome shotgun (WGS) entry which is preliminary data.</text>
</comment>
<organism evidence="1 2">
    <name type="scientific">Lithospermum erythrorhizon</name>
    <name type="common">Purple gromwell</name>
    <name type="synonym">Lithospermum officinale var. erythrorhizon</name>
    <dbReference type="NCBI Taxonomy" id="34254"/>
    <lineage>
        <taxon>Eukaryota</taxon>
        <taxon>Viridiplantae</taxon>
        <taxon>Streptophyta</taxon>
        <taxon>Embryophyta</taxon>
        <taxon>Tracheophyta</taxon>
        <taxon>Spermatophyta</taxon>
        <taxon>Magnoliopsida</taxon>
        <taxon>eudicotyledons</taxon>
        <taxon>Gunneridae</taxon>
        <taxon>Pentapetalae</taxon>
        <taxon>asterids</taxon>
        <taxon>lamiids</taxon>
        <taxon>Boraginales</taxon>
        <taxon>Boraginaceae</taxon>
        <taxon>Boraginoideae</taxon>
        <taxon>Lithospermeae</taxon>
        <taxon>Lithospermum</taxon>
    </lineage>
</organism>
<sequence>MVAMRKGVLVNKNGEDKEEKRTSLNIKCTSWRKFRMFFDTKGGNCVFTSRTPRPSASDFCKHVDCDHPKPRN</sequence>
<dbReference type="Proteomes" id="UP001454036">
    <property type="component" value="Unassembled WGS sequence"/>
</dbReference>
<dbReference type="EMBL" id="BAABME010006432">
    <property type="protein sequence ID" value="GAA0168341.1"/>
    <property type="molecule type" value="Genomic_DNA"/>
</dbReference>
<name>A0AAV3QYF9_LITER</name>